<dbReference type="NCBIfam" id="TIGR00214">
    <property type="entry name" value="lipB"/>
    <property type="match status" value="1"/>
</dbReference>
<dbReference type="UniPathway" id="UPA00538">
    <property type="reaction ID" value="UER00592"/>
</dbReference>
<dbReference type="AlphaFoldDB" id="B1X5B5"/>
<evidence type="ECO:0000313" key="10">
    <source>
        <dbReference type="EMBL" id="ACB43134.1"/>
    </source>
</evidence>
<dbReference type="EMBL" id="CP000815">
    <property type="protein sequence ID" value="ACB43134.1"/>
    <property type="molecule type" value="Genomic_DNA"/>
</dbReference>
<evidence type="ECO:0000259" key="9">
    <source>
        <dbReference type="PROSITE" id="PS51733"/>
    </source>
</evidence>
<dbReference type="PIRSF" id="PIRSF016262">
    <property type="entry name" value="LPLase"/>
    <property type="match status" value="1"/>
</dbReference>
<dbReference type="HAMAP" id="MF_00013">
    <property type="entry name" value="LipB"/>
    <property type="match status" value="1"/>
</dbReference>
<evidence type="ECO:0000256" key="6">
    <source>
        <dbReference type="PIRSR" id="PIRSR016262-1"/>
    </source>
</evidence>
<dbReference type="InterPro" id="IPR004143">
    <property type="entry name" value="BPL_LPL_catalytic"/>
</dbReference>
<evidence type="ECO:0000256" key="1">
    <source>
        <dbReference type="ARBA" id="ARBA00004821"/>
    </source>
</evidence>
<evidence type="ECO:0000256" key="4">
    <source>
        <dbReference type="ARBA" id="ARBA00023315"/>
    </source>
</evidence>
<dbReference type="PANTHER" id="PTHR10993">
    <property type="entry name" value="OCTANOYLTRANSFERASE"/>
    <property type="match status" value="1"/>
</dbReference>
<dbReference type="PANTHER" id="PTHR10993:SF7">
    <property type="entry name" value="LIPOYLTRANSFERASE 2, MITOCHONDRIAL-RELATED"/>
    <property type="match status" value="1"/>
</dbReference>
<dbReference type="InterPro" id="IPR045864">
    <property type="entry name" value="aa-tRNA-synth_II/BPL/LPL"/>
</dbReference>
<keyword evidence="10" id="KW-0436">Ligase</keyword>
<comment type="miscellaneous">
    <text evidence="5">In the reaction, the free carboxyl group of octanoic acid is attached via an amide linkage to the epsilon-amino group of a specific lysine residue of lipoyl domains of lipoate-dependent enzymes.</text>
</comment>
<feature type="active site" description="Acyl-thioester intermediate" evidence="5 6">
    <location>
        <position position="176"/>
    </location>
</feature>
<dbReference type="CDD" id="cd16444">
    <property type="entry name" value="LipB"/>
    <property type="match status" value="1"/>
</dbReference>
<feature type="domain" description="BPL/LPL catalytic" evidence="9">
    <location>
        <begin position="36"/>
        <end position="214"/>
    </location>
</feature>
<feature type="site" description="Lowers pKa of active site Cys" evidence="5 8">
    <location>
        <position position="142"/>
    </location>
</feature>
<dbReference type="SUPFAM" id="SSF55681">
    <property type="entry name" value="Class II aaRS and biotin synthetases"/>
    <property type="match status" value="1"/>
</dbReference>
<dbReference type="EC" id="2.3.1.181" evidence="5"/>
<sequence length="225" mass="25783">MINKQEVVLFEYNRPIPFSQAWSWQRQWQKRLIIDPSTPDAIWFLEHPPCYTLGRGADLNFLNFNLSNPPAPVYRIDRGGEVTHHCYGQLMVYLVLNLKRYITDLNLYLRLLEQVVIDGITCFNLTGYRVDGLTGIWLDGRKVAAVGIGGRRWITQHGLALNINCNLDGFNAIVPCGINTYPVGRLKDYCCNITLQNTSFILRDVLAQNLNLIFRSPRPDEKLEG</sequence>
<evidence type="ECO:0000256" key="7">
    <source>
        <dbReference type="PIRSR" id="PIRSR016262-2"/>
    </source>
</evidence>
<comment type="similarity">
    <text evidence="2 5">Belongs to the LipB family.</text>
</comment>
<evidence type="ECO:0000256" key="3">
    <source>
        <dbReference type="ARBA" id="ARBA00022679"/>
    </source>
</evidence>
<proteinExistence type="inferred from homology"/>
<comment type="pathway">
    <text evidence="1 5">Protein modification; protein lipoylation via endogenous pathway; protein N(6)-(lipoyl)lysine from octanoyl-[acyl-carrier-protein]: step 1/2.</text>
</comment>
<evidence type="ECO:0000256" key="8">
    <source>
        <dbReference type="PIRSR" id="PIRSR016262-3"/>
    </source>
</evidence>
<feature type="binding site" evidence="5 7">
    <location>
        <begin position="158"/>
        <end position="160"/>
    </location>
    <ligand>
        <name>substrate</name>
    </ligand>
</feature>
<gene>
    <name evidence="5 10" type="primary">lipB</name>
    <name evidence="10" type="ordered locus">PCC_0719</name>
</gene>
<dbReference type="Pfam" id="PF21948">
    <property type="entry name" value="LplA-B_cat"/>
    <property type="match status" value="1"/>
</dbReference>
<evidence type="ECO:0000256" key="5">
    <source>
        <dbReference type="HAMAP-Rule" id="MF_00013"/>
    </source>
</evidence>
<dbReference type="PROSITE" id="PS51733">
    <property type="entry name" value="BPL_LPL_CATALYTIC"/>
    <property type="match status" value="1"/>
</dbReference>
<dbReference type="InterPro" id="IPR020605">
    <property type="entry name" value="Octanoyltransferase_CS"/>
</dbReference>
<feature type="binding site" evidence="5 7">
    <location>
        <begin position="78"/>
        <end position="85"/>
    </location>
    <ligand>
        <name>substrate</name>
    </ligand>
</feature>
<keyword evidence="4 5" id="KW-0012">Acyltransferase</keyword>
<protein>
    <recommendedName>
        <fullName evidence="5">Probable octanoyltransferase</fullName>
        <ecNumber evidence="5">2.3.1.181</ecNumber>
    </recommendedName>
    <alternativeName>
        <fullName evidence="5">Lipoate-protein ligase B</fullName>
    </alternativeName>
    <alternativeName>
        <fullName evidence="5">Lipoyl/octanoyl transferase</fullName>
    </alternativeName>
    <alternativeName>
        <fullName evidence="5">Octanoyl-[acyl-carrier-protein]-protein N-octanoyltransferase</fullName>
    </alternativeName>
</protein>
<geneLocation type="organellar chromatophore" evidence="10"/>
<feature type="binding site" evidence="5 7">
    <location>
        <begin position="145"/>
        <end position="147"/>
    </location>
    <ligand>
        <name>substrate</name>
    </ligand>
</feature>
<dbReference type="GO" id="GO:0016874">
    <property type="term" value="F:ligase activity"/>
    <property type="evidence" value="ECO:0007669"/>
    <property type="project" value="UniProtKB-KW"/>
</dbReference>
<organism evidence="10">
    <name type="scientific">Paulinella chromatophora</name>
    <dbReference type="NCBI Taxonomy" id="39717"/>
    <lineage>
        <taxon>Eukaryota</taxon>
        <taxon>Sar</taxon>
        <taxon>Rhizaria</taxon>
        <taxon>Cercozoa</taxon>
        <taxon>Imbricatea</taxon>
        <taxon>Silicofilosea</taxon>
        <taxon>Euglyphida</taxon>
        <taxon>Paulinellidae</taxon>
        <taxon>Paulinella</taxon>
    </lineage>
</organism>
<dbReference type="GO" id="GO:0033819">
    <property type="term" value="F:lipoyl(octanoyl) transferase activity"/>
    <property type="evidence" value="ECO:0007669"/>
    <property type="project" value="UniProtKB-EC"/>
</dbReference>
<reference evidence="10" key="1">
    <citation type="submission" date="2007-08" db="EMBL/GenBank/DDBJ databases">
        <authorList>
            <person name="Gloeckner G."/>
            <person name="Nowack E."/>
            <person name="Melkonian M."/>
        </authorList>
    </citation>
    <scope>NUCLEOTIDE SEQUENCE</scope>
</reference>
<reference evidence="10" key="2">
    <citation type="journal article" date="2008" name="Curr. Biol.">
        <title>Chromatophore genome sequence of Paulinella sheds light on acquisition of photosynthesis by eukaryotes.</title>
        <authorList>
            <person name="Nowack E.C.M."/>
            <person name="Melkonian M."/>
            <person name="Gloeckner G."/>
        </authorList>
    </citation>
    <scope>NUCLEOTIDE SEQUENCE [LARGE SCALE GENOMIC DNA]</scope>
</reference>
<dbReference type="GO" id="GO:0009249">
    <property type="term" value="P:protein lipoylation"/>
    <property type="evidence" value="ECO:0007669"/>
    <property type="project" value="InterPro"/>
</dbReference>
<evidence type="ECO:0000256" key="2">
    <source>
        <dbReference type="ARBA" id="ARBA00007907"/>
    </source>
</evidence>
<dbReference type="Gene3D" id="3.30.930.10">
    <property type="entry name" value="Bira Bifunctional Protein, Domain 2"/>
    <property type="match status" value="1"/>
</dbReference>
<name>B1X5B5_PAUCH</name>
<keyword evidence="10" id="KW-0934">Plastid</keyword>
<dbReference type="RefSeq" id="YP_002049344.1">
    <property type="nucleotide sequence ID" value="NC_011087.1"/>
</dbReference>
<comment type="catalytic activity">
    <reaction evidence="5">
        <text>octanoyl-[ACP] + L-lysyl-[protein] = N(6)-octanoyl-L-lysyl-[protein] + holo-[ACP] + H(+)</text>
        <dbReference type="Rhea" id="RHEA:17665"/>
        <dbReference type="Rhea" id="RHEA-COMP:9636"/>
        <dbReference type="Rhea" id="RHEA-COMP:9685"/>
        <dbReference type="Rhea" id="RHEA-COMP:9752"/>
        <dbReference type="Rhea" id="RHEA-COMP:9928"/>
        <dbReference type="ChEBI" id="CHEBI:15378"/>
        <dbReference type="ChEBI" id="CHEBI:29969"/>
        <dbReference type="ChEBI" id="CHEBI:64479"/>
        <dbReference type="ChEBI" id="CHEBI:78463"/>
        <dbReference type="ChEBI" id="CHEBI:78809"/>
        <dbReference type="EC" id="2.3.1.181"/>
    </reaction>
</comment>
<dbReference type="InterPro" id="IPR000544">
    <property type="entry name" value="Octanoyltransferase"/>
</dbReference>
<keyword evidence="3 5" id="KW-0808">Transferase</keyword>
<comment type="function">
    <text evidence="5">Catalyzes the transfer of endogenously produced octanoic acid from octanoyl-acyl-carrier-protein onto the lipoyl domains of lipoate-dependent enzymes. Lipoyl-ACP can also act as a substrate although octanoyl-ACP is likely to be the physiological substrate.</text>
</comment>
<accession>B1X5B5</accession>
<dbReference type="PROSITE" id="PS01313">
    <property type="entry name" value="LIPB"/>
    <property type="match status" value="1"/>
</dbReference>
<dbReference type="GeneID" id="6481246"/>